<keyword evidence="8" id="KW-0472">Membrane</keyword>
<dbReference type="EMBL" id="JARAKH010000030">
    <property type="protein sequence ID" value="KAK8386932.1"/>
    <property type="molecule type" value="Genomic_DNA"/>
</dbReference>
<feature type="compositionally biased region" description="Basic residues" evidence="9">
    <location>
        <begin position="972"/>
        <end position="983"/>
    </location>
</feature>
<evidence type="ECO:0000256" key="7">
    <source>
        <dbReference type="ARBA" id="ARBA00022737"/>
    </source>
</evidence>
<dbReference type="Pfam" id="PF13516">
    <property type="entry name" value="LRR_6"/>
    <property type="match status" value="3"/>
</dbReference>
<evidence type="ECO:0000259" key="10">
    <source>
        <dbReference type="Pfam" id="PF16000"/>
    </source>
</evidence>
<gene>
    <name evidence="12" type="ORF">O3P69_017970</name>
</gene>
<comment type="subcellular location">
    <subcellularLocation>
        <location evidence="1">Cell membrane</location>
    </subcellularLocation>
    <subcellularLocation>
        <location evidence="2">Cytoplasm</location>
    </subcellularLocation>
</comment>
<keyword evidence="6" id="KW-0433">Leucine-rich repeat</keyword>
<dbReference type="SUPFAM" id="SSF52047">
    <property type="entry name" value="RNI-like"/>
    <property type="match status" value="2"/>
</dbReference>
<evidence type="ECO:0000256" key="4">
    <source>
        <dbReference type="ARBA" id="ARBA00022475"/>
    </source>
</evidence>
<dbReference type="Gene3D" id="3.80.10.10">
    <property type="entry name" value="Ribonuclease Inhibitor"/>
    <property type="match status" value="1"/>
</dbReference>
<feature type="compositionally biased region" description="Polar residues" evidence="9">
    <location>
        <begin position="1034"/>
        <end position="1044"/>
    </location>
</feature>
<feature type="compositionally biased region" description="Acidic residues" evidence="9">
    <location>
        <begin position="1087"/>
        <end position="1099"/>
    </location>
</feature>
<dbReference type="Pfam" id="PF17888">
    <property type="entry name" value="Carm_PH"/>
    <property type="match status" value="1"/>
</dbReference>
<evidence type="ECO:0000256" key="2">
    <source>
        <dbReference type="ARBA" id="ARBA00004496"/>
    </source>
</evidence>
<dbReference type="Proteomes" id="UP001487740">
    <property type="component" value="Unassembled WGS sequence"/>
</dbReference>
<evidence type="ECO:0008006" key="14">
    <source>
        <dbReference type="Google" id="ProtNLM"/>
    </source>
</evidence>
<proteinExistence type="inferred from homology"/>
<dbReference type="Pfam" id="PF16000">
    <property type="entry name" value="CARMIL_C"/>
    <property type="match status" value="1"/>
</dbReference>
<evidence type="ECO:0000256" key="6">
    <source>
        <dbReference type="ARBA" id="ARBA00022614"/>
    </source>
</evidence>
<feature type="compositionally biased region" description="Polar residues" evidence="9">
    <location>
        <begin position="908"/>
        <end position="918"/>
    </location>
</feature>
<comment type="similarity">
    <text evidence="3">Belongs to the CARMIL family.</text>
</comment>
<feature type="compositionally biased region" description="Basic and acidic residues" evidence="9">
    <location>
        <begin position="1175"/>
        <end position="1201"/>
    </location>
</feature>
<name>A0AAW0TJU5_SCYPA</name>
<sequence>MSGRNIITRELSDSIRQCLGRKVKLTLKVLVKVETRGDKTENRVLAFASCRLFVLTAKVPTRVDQHFHYLDIQGIESRKPNQLCLTVCDRVYTYYTTHEENSSHEVDTMVLSLCTALKNIFPSVPLTHIIRKVEIQPPKRMQQLEELERATLGGTRDMGPCGGFSTQYMCMCDYHALPYREEVAWDVDTIYLSHDTRELYLHDFDYLEQKGMENNRDLIPIISALEYNTWFRKLRASHSKLSHEAIERILHVVSKSLSLEEIYLDNIGAKAEFANKLSLALLSNSNIPLQKLDLSHNPLEDKGAIHISNPIGRQAKGLSHLNLSHCGLTGKGVNMLAHSLSVNKYMCQTLTFLNLAGNSLRDDVNNLYNFLAQPNTLKTLDLSATECAIDALFGALLRGCTSSLAQLILSRNSFGSKKSREMLPSFKQYFTSTLALKTLTFSQCKLPSDALKNVLLGLACNENISEVDLDLSSNHLGATGAQILESCIHGVRCLAALDISDNGLETQLGPVVAAISKNKSIKKLNIGRNLNSIKSKHVYHVMEAVVQMIQEEDCVLESLFINDSRLKTDLHNLLNALGSNHCLQNLDISGNYMGDSGARLLAKALQINSKLQYISYDRNNVTLQGYSDIAYALQSNYSVKFLPFPVHDAMLCMKTAPERTENIMRRIQDILYRNVSPMKYSNGQAFRLQQGFLLSSTQQQVDRLVLQTGEVVRTLRRSGSDLGGSNSLQWVEGLIADADNSKQLISHLHDVVLRRDDAGNPIETKLHQLSSDLYNVISNNLQDTVESMVRSAQDKCPNVLSEEKVVNDIRTACLAKSQLSYQLVESAIVEQAGSVILNKVNEVNLAVASTVSDRVIDEVVESLSKTCKNLQSGEGPRKRASTGTEMGGRERGSSESSTRSERSDTVSQGDDTTSQKSDPSPLKLEYLNLATPQLPKRKSLHGRKLRPQSVVAESLDSVSELPSSCGQLQHLGKARPRRVKTRAPTRPMGRADLVEEDHDISEGVDTFFRPGSSTPTTPLISPDSENSPRLLKYGSTSSVESSPHTGGGRTGSERGSIESLTRSDSLARSESDVTRDSPRPHTKSRDTEEEDEEEEEEVSLEEKSSHSVRSLIGRQANEGMAKRSPDMSARKASTSSSISYADDKSRSEEDGKEDSPPRKIAGLHKMGIGGNILAEMKKIQEKRTSFQPKDDEKDKEEKKESPSSNLLAGVRLRSTGLADSLMSPTNGFPRGSGGSKSPNCNRDSCIDTSGPSPSTKPVITALKPKPPPPLAPKPRPKSVSGGDRRSGESGSGEAAEEDPADLPARSVKEMAASLAHAIVLERPGGTRKSSSLSHIPAAGTSSSSSSRSDKKSKGKIESQKTLSIISGIKKIEKKKREIQKKEAGTGGDLGGR</sequence>
<evidence type="ECO:0000256" key="9">
    <source>
        <dbReference type="SAM" id="MobiDB-lite"/>
    </source>
</evidence>
<feature type="region of interest" description="Disordered" evidence="9">
    <location>
        <begin position="959"/>
        <end position="1392"/>
    </location>
</feature>
<feature type="compositionally biased region" description="Basic and acidic residues" evidence="9">
    <location>
        <begin position="1065"/>
        <end position="1086"/>
    </location>
</feature>
<organism evidence="12 13">
    <name type="scientific">Scylla paramamosain</name>
    <name type="common">Mud crab</name>
    <dbReference type="NCBI Taxonomy" id="85552"/>
    <lineage>
        <taxon>Eukaryota</taxon>
        <taxon>Metazoa</taxon>
        <taxon>Ecdysozoa</taxon>
        <taxon>Arthropoda</taxon>
        <taxon>Crustacea</taxon>
        <taxon>Multicrustacea</taxon>
        <taxon>Malacostraca</taxon>
        <taxon>Eumalacostraca</taxon>
        <taxon>Eucarida</taxon>
        <taxon>Decapoda</taxon>
        <taxon>Pleocyemata</taxon>
        <taxon>Brachyura</taxon>
        <taxon>Eubrachyura</taxon>
        <taxon>Portunoidea</taxon>
        <taxon>Portunidae</taxon>
        <taxon>Portuninae</taxon>
        <taxon>Scylla</taxon>
    </lineage>
</organism>
<dbReference type="InterPro" id="IPR011993">
    <property type="entry name" value="PH-like_dom_sf"/>
</dbReference>
<feature type="compositionally biased region" description="Basic and acidic residues" evidence="9">
    <location>
        <begin position="1141"/>
        <end position="1157"/>
    </location>
</feature>
<protein>
    <recommendedName>
        <fullName evidence="14">F-actin-uncapping protein LRRC16A</fullName>
    </recommendedName>
</protein>
<keyword evidence="4" id="KW-1003">Cell membrane</keyword>
<evidence type="ECO:0000259" key="11">
    <source>
        <dbReference type="Pfam" id="PF17888"/>
    </source>
</evidence>
<feature type="compositionally biased region" description="Polar residues" evidence="9">
    <location>
        <begin position="1011"/>
        <end position="1027"/>
    </location>
</feature>
<dbReference type="GO" id="GO:0005737">
    <property type="term" value="C:cytoplasm"/>
    <property type="evidence" value="ECO:0007669"/>
    <property type="project" value="UniProtKB-SubCell"/>
</dbReference>
<evidence type="ECO:0000256" key="5">
    <source>
        <dbReference type="ARBA" id="ARBA00022490"/>
    </source>
</evidence>
<dbReference type="GO" id="GO:0016477">
    <property type="term" value="P:cell migration"/>
    <property type="evidence" value="ECO:0007669"/>
    <property type="project" value="TreeGrafter"/>
</dbReference>
<evidence type="ECO:0000256" key="3">
    <source>
        <dbReference type="ARBA" id="ARBA00007298"/>
    </source>
</evidence>
<feature type="compositionally biased region" description="Basic and acidic residues" evidence="9">
    <location>
        <begin position="1347"/>
        <end position="1358"/>
    </location>
</feature>
<evidence type="ECO:0000256" key="8">
    <source>
        <dbReference type="ARBA" id="ARBA00023136"/>
    </source>
</evidence>
<keyword evidence="5" id="KW-0963">Cytoplasm</keyword>
<dbReference type="SMART" id="SM00368">
    <property type="entry name" value="LRR_RI"/>
    <property type="match status" value="4"/>
</dbReference>
<feature type="region of interest" description="Disordered" evidence="9">
    <location>
        <begin position="867"/>
        <end position="923"/>
    </location>
</feature>
<evidence type="ECO:0000256" key="1">
    <source>
        <dbReference type="ARBA" id="ARBA00004236"/>
    </source>
</evidence>
<feature type="compositionally biased region" description="Low complexity" evidence="9">
    <location>
        <begin position="1130"/>
        <end position="1140"/>
    </location>
</feature>
<accession>A0AAW0TJU5</accession>
<dbReference type="GO" id="GO:0034315">
    <property type="term" value="P:regulation of Arp2/3 complex-mediated actin nucleation"/>
    <property type="evidence" value="ECO:0007669"/>
    <property type="project" value="TreeGrafter"/>
</dbReference>
<feature type="compositionally biased region" description="Pro residues" evidence="9">
    <location>
        <begin position="1264"/>
        <end position="1273"/>
    </location>
</feature>
<feature type="domain" description="CARMIL C-terminal" evidence="10">
    <location>
        <begin position="792"/>
        <end position="953"/>
    </location>
</feature>
<evidence type="ECO:0000313" key="12">
    <source>
        <dbReference type="EMBL" id="KAK8386932.1"/>
    </source>
</evidence>
<comment type="caution">
    <text evidence="12">The sequence shown here is derived from an EMBL/GenBank/DDBJ whole genome shotgun (WGS) entry which is preliminary data.</text>
</comment>
<dbReference type="GO" id="GO:0005886">
    <property type="term" value="C:plasma membrane"/>
    <property type="evidence" value="ECO:0007669"/>
    <property type="project" value="UniProtKB-SubCell"/>
</dbReference>
<dbReference type="InterPro" id="IPR031943">
    <property type="entry name" value="CARMIL_C"/>
</dbReference>
<reference evidence="12 13" key="1">
    <citation type="submission" date="2023-03" db="EMBL/GenBank/DDBJ databases">
        <title>High-quality genome of Scylla paramamosain provides insights in environmental adaptation.</title>
        <authorList>
            <person name="Zhang L."/>
        </authorList>
    </citation>
    <scope>NUCLEOTIDE SEQUENCE [LARGE SCALE GENOMIC DNA]</scope>
    <source>
        <strain evidence="12">LZ_2023a</strain>
        <tissue evidence="12">Muscle</tissue>
    </source>
</reference>
<dbReference type="InterPro" id="IPR051279">
    <property type="entry name" value="PP1-Reg/Actin-Interact_Protein"/>
</dbReference>
<dbReference type="InterPro" id="IPR001611">
    <property type="entry name" value="Leu-rich_rpt"/>
</dbReference>
<dbReference type="InterPro" id="IPR032675">
    <property type="entry name" value="LRR_dom_sf"/>
</dbReference>
<feature type="compositionally biased region" description="Basic and acidic residues" evidence="9">
    <location>
        <begin position="887"/>
        <end position="904"/>
    </location>
</feature>
<evidence type="ECO:0000313" key="13">
    <source>
        <dbReference type="Proteomes" id="UP001487740"/>
    </source>
</evidence>
<keyword evidence="13" id="KW-1185">Reference proteome</keyword>
<dbReference type="PANTHER" id="PTHR24112">
    <property type="entry name" value="LEUCINE-RICH REPEAT, ISOFORM F-RELATED"/>
    <property type="match status" value="1"/>
</dbReference>
<feature type="compositionally biased region" description="Polar residues" evidence="9">
    <location>
        <begin position="1235"/>
        <end position="1257"/>
    </location>
</feature>
<feature type="domain" description="CARMIL pleckstrin homology" evidence="11">
    <location>
        <begin position="26"/>
        <end position="122"/>
    </location>
</feature>
<dbReference type="InterPro" id="IPR041245">
    <property type="entry name" value="CARMIL_PH"/>
</dbReference>
<dbReference type="Gene3D" id="2.30.29.30">
    <property type="entry name" value="Pleckstrin-homology domain (PH domain)/Phosphotyrosine-binding domain (PTB)"/>
    <property type="match status" value="1"/>
</dbReference>
<dbReference type="PANTHER" id="PTHR24112:SF66">
    <property type="entry name" value="LEUCINE-RICH REPEAT, ISOFORM F"/>
    <property type="match status" value="1"/>
</dbReference>
<keyword evidence="7" id="KW-0677">Repeat</keyword>
<feature type="compositionally biased region" description="Basic and acidic residues" evidence="9">
    <location>
        <begin position="1120"/>
        <end position="1129"/>
    </location>
</feature>
<dbReference type="GO" id="GO:0030027">
    <property type="term" value="C:lamellipodium"/>
    <property type="evidence" value="ECO:0007669"/>
    <property type="project" value="TreeGrafter"/>
</dbReference>